<evidence type="ECO:0000256" key="2">
    <source>
        <dbReference type="ARBA" id="ARBA00022857"/>
    </source>
</evidence>
<dbReference type="Proteomes" id="UP001237448">
    <property type="component" value="Unassembled WGS sequence"/>
</dbReference>
<comment type="similarity">
    <text evidence="1">Belongs to the short-chain dehydrogenases/reductases (SDR) family.</text>
</comment>
<name>A0ABU0FJG5_9HYPH</name>
<dbReference type="Pfam" id="PF00106">
    <property type="entry name" value="adh_short"/>
    <property type="match status" value="1"/>
</dbReference>
<keyword evidence="2" id="KW-0521">NADP</keyword>
<keyword evidence="3" id="KW-0560">Oxidoreductase</keyword>
<keyword evidence="5" id="KW-1185">Reference proteome</keyword>
<protein>
    <submittedName>
        <fullName evidence="4">NAD(P)-dependent dehydrogenase (Short-subunit alcohol dehydrogenase family)</fullName>
    </submittedName>
</protein>
<evidence type="ECO:0000313" key="4">
    <source>
        <dbReference type="EMBL" id="MDQ0394753.1"/>
    </source>
</evidence>
<dbReference type="InterPro" id="IPR036291">
    <property type="entry name" value="NAD(P)-bd_dom_sf"/>
</dbReference>
<proteinExistence type="inferred from homology"/>
<dbReference type="RefSeq" id="WP_307432410.1">
    <property type="nucleotide sequence ID" value="NZ_JAUSVK010000001.1"/>
</dbReference>
<gene>
    <name evidence="4" type="ORF">J3R73_004545</name>
</gene>
<dbReference type="PANTHER" id="PTHR43963">
    <property type="entry name" value="CARBONYL REDUCTASE 1-RELATED"/>
    <property type="match status" value="1"/>
</dbReference>
<dbReference type="Gene3D" id="3.40.50.720">
    <property type="entry name" value="NAD(P)-binding Rossmann-like Domain"/>
    <property type="match status" value="1"/>
</dbReference>
<organism evidence="4 5">
    <name type="scientific">Labrys monachus</name>
    <dbReference type="NCBI Taxonomy" id="217067"/>
    <lineage>
        <taxon>Bacteria</taxon>
        <taxon>Pseudomonadati</taxon>
        <taxon>Pseudomonadota</taxon>
        <taxon>Alphaproteobacteria</taxon>
        <taxon>Hyphomicrobiales</taxon>
        <taxon>Xanthobacteraceae</taxon>
        <taxon>Labrys</taxon>
    </lineage>
</organism>
<evidence type="ECO:0000313" key="5">
    <source>
        <dbReference type="Proteomes" id="UP001237448"/>
    </source>
</evidence>
<comment type="caution">
    <text evidence="4">The sequence shown here is derived from an EMBL/GenBank/DDBJ whole genome shotgun (WGS) entry which is preliminary data.</text>
</comment>
<reference evidence="4 5" key="1">
    <citation type="submission" date="2023-07" db="EMBL/GenBank/DDBJ databases">
        <title>Genomic Encyclopedia of Type Strains, Phase IV (KMG-IV): sequencing the most valuable type-strain genomes for metagenomic binning, comparative biology and taxonomic classification.</title>
        <authorList>
            <person name="Goeker M."/>
        </authorList>
    </citation>
    <scope>NUCLEOTIDE SEQUENCE [LARGE SCALE GENOMIC DNA]</scope>
    <source>
        <strain evidence="4 5">DSM 5896</strain>
    </source>
</reference>
<sequence>MKSALIIDVDKGAGLATAKALGQLGYKIWIGERSQERGLAAKAELVWEGYEAEYLPLDLADGDTILAAAETIAASSPCLDILVNNAGDHSFHAGTAGGLRQAAVVDGFGAAAVTRAMLPLLRRSPVGRVVNVSSPLGTFGLEASEAFPWGPLLALC</sequence>
<evidence type="ECO:0000256" key="3">
    <source>
        <dbReference type="ARBA" id="ARBA00023002"/>
    </source>
</evidence>
<dbReference type="SUPFAM" id="SSF51735">
    <property type="entry name" value="NAD(P)-binding Rossmann-fold domains"/>
    <property type="match status" value="1"/>
</dbReference>
<dbReference type="InterPro" id="IPR002347">
    <property type="entry name" value="SDR_fam"/>
</dbReference>
<evidence type="ECO:0000256" key="1">
    <source>
        <dbReference type="ARBA" id="ARBA00006484"/>
    </source>
</evidence>
<dbReference type="PRINTS" id="PR00081">
    <property type="entry name" value="GDHRDH"/>
</dbReference>
<accession>A0ABU0FJG5</accession>
<dbReference type="EMBL" id="JAUSVK010000001">
    <property type="protein sequence ID" value="MDQ0394753.1"/>
    <property type="molecule type" value="Genomic_DNA"/>
</dbReference>
<dbReference type="PANTHER" id="PTHR43963:SF6">
    <property type="entry name" value="CHAIN DEHYDROGENASE FAMILY PROTEIN, PUTATIVE (AFU_ORTHOLOGUE AFUA_3G15350)-RELATED"/>
    <property type="match status" value="1"/>
</dbReference>